<feature type="signal peptide" evidence="1">
    <location>
        <begin position="1"/>
        <end position="27"/>
    </location>
</feature>
<keyword evidence="3" id="KW-1185">Reference proteome</keyword>
<sequence>MPHTFSVRHLAAAGTVALGLAVSAAQAADTPVTIPVPGLFPEAVERVGTDFVVTSLKTGSLTRISPDGTATPFVAPGVNGLVSAIGLRADPARDLLYVCSSDPGVSKLTGSAAPALTAFRMSTAAPAGRWELPGGGFCNDMIVDADGTVLVTDSFNPRLLALKPGATALTEILRDPVFKGEGFALNGIARTADGSLWVVKYDDGRLFRLAPGTATPITEIKLSRTLGLPDGLYAGSGNSLIVVEGAGRLSRIDVSGTTGTVTTLRKDLSMPTTALVENGTAWVLEAQLDYLFDPSLSGKSPGPFRLVPVSLK</sequence>
<dbReference type="EMBL" id="JACIIX010000015">
    <property type="protein sequence ID" value="MBB6211992.1"/>
    <property type="molecule type" value="Genomic_DNA"/>
</dbReference>
<dbReference type="Proteomes" id="UP000544872">
    <property type="component" value="Unassembled WGS sequence"/>
</dbReference>
<keyword evidence="1" id="KW-0732">Signal</keyword>
<proteinExistence type="predicted"/>
<feature type="chain" id="PRO_5031139621" evidence="1">
    <location>
        <begin position="28"/>
        <end position="312"/>
    </location>
</feature>
<comment type="caution">
    <text evidence="2">The sequence shown here is derived from an EMBL/GenBank/DDBJ whole genome shotgun (WGS) entry which is preliminary data.</text>
</comment>
<dbReference type="AlphaFoldDB" id="A0A7W9ZK46"/>
<name>A0A7W9ZK46_NOVIT</name>
<dbReference type="SUPFAM" id="SSF63829">
    <property type="entry name" value="Calcium-dependent phosphotriesterase"/>
    <property type="match status" value="1"/>
</dbReference>
<accession>A0A7W9ZK46</accession>
<organism evidence="2 3">
    <name type="scientific">Novispirillum itersonii</name>
    <name type="common">Aquaspirillum itersonii</name>
    <dbReference type="NCBI Taxonomy" id="189"/>
    <lineage>
        <taxon>Bacteria</taxon>
        <taxon>Pseudomonadati</taxon>
        <taxon>Pseudomonadota</taxon>
        <taxon>Alphaproteobacteria</taxon>
        <taxon>Rhodospirillales</taxon>
        <taxon>Novispirillaceae</taxon>
        <taxon>Novispirillum</taxon>
    </lineage>
</organism>
<evidence type="ECO:0000313" key="3">
    <source>
        <dbReference type="Proteomes" id="UP000544872"/>
    </source>
</evidence>
<evidence type="ECO:0000256" key="1">
    <source>
        <dbReference type="SAM" id="SignalP"/>
    </source>
</evidence>
<dbReference type="RefSeq" id="WP_184265247.1">
    <property type="nucleotide sequence ID" value="NZ_JACIIX010000015.1"/>
</dbReference>
<evidence type="ECO:0000313" key="2">
    <source>
        <dbReference type="EMBL" id="MBB6211992.1"/>
    </source>
</evidence>
<dbReference type="InterPro" id="IPR011042">
    <property type="entry name" value="6-blade_b-propeller_TolB-like"/>
</dbReference>
<gene>
    <name evidence="2" type="ORF">FHS48_003438</name>
</gene>
<protein>
    <submittedName>
        <fullName evidence="2">Sugar lactone lactonase YvrE</fullName>
    </submittedName>
</protein>
<dbReference type="Gene3D" id="2.120.10.30">
    <property type="entry name" value="TolB, C-terminal domain"/>
    <property type="match status" value="1"/>
</dbReference>
<reference evidence="2 3" key="1">
    <citation type="submission" date="2020-08" db="EMBL/GenBank/DDBJ databases">
        <title>Genomic Encyclopedia of Type Strains, Phase IV (KMG-IV): sequencing the most valuable type-strain genomes for metagenomic binning, comparative biology and taxonomic classification.</title>
        <authorList>
            <person name="Goeker M."/>
        </authorList>
    </citation>
    <scope>NUCLEOTIDE SEQUENCE [LARGE SCALE GENOMIC DNA]</scope>
    <source>
        <strain evidence="2 3">DSM 11590</strain>
    </source>
</reference>